<organism evidence="4 5">
    <name type="scientific">Rathayibacter oskolensis</name>
    <dbReference type="NCBI Taxonomy" id="1891671"/>
    <lineage>
        <taxon>Bacteria</taxon>
        <taxon>Bacillati</taxon>
        <taxon>Actinomycetota</taxon>
        <taxon>Actinomycetes</taxon>
        <taxon>Micrococcales</taxon>
        <taxon>Microbacteriaceae</taxon>
        <taxon>Rathayibacter</taxon>
    </lineage>
</organism>
<gene>
    <name evidence="4" type="ORF">SAMN06295885_1145</name>
</gene>
<evidence type="ECO:0000313" key="5">
    <source>
        <dbReference type="Proteomes" id="UP000193711"/>
    </source>
</evidence>
<evidence type="ECO:0000256" key="2">
    <source>
        <dbReference type="SAM" id="Phobius"/>
    </source>
</evidence>
<feature type="region of interest" description="Disordered" evidence="1">
    <location>
        <begin position="58"/>
        <end position="91"/>
    </location>
</feature>
<evidence type="ECO:0000256" key="1">
    <source>
        <dbReference type="SAM" id="MobiDB-lite"/>
    </source>
</evidence>
<dbReference type="STRING" id="1891671.SAMN06295885_1145"/>
<reference evidence="5" key="1">
    <citation type="submission" date="2017-04" db="EMBL/GenBank/DDBJ databases">
        <authorList>
            <person name="Varghese N."/>
            <person name="Submissions S."/>
        </authorList>
    </citation>
    <scope>NUCLEOTIDE SEQUENCE [LARGE SCALE GENOMIC DNA]</scope>
    <source>
        <strain evidence="5">VKM Ac-2121</strain>
    </source>
</reference>
<dbReference type="GO" id="GO:0003677">
    <property type="term" value="F:DNA binding"/>
    <property type="evidence" value="ECO:0007669"/>
    <property type="project" value="InterPro"/>
</dbReference>
<dbReference type="NCBIfam" id="TIGR00426">
    <property type="entry name" value="competence protein ComEA helix-hairpin-helix repeat region"/>
    <property type="match status" value="1"/>
</dbReference>
<evidence type="ECO:0000259" key="3">
    <source>
        <dbReference type="SMART" id="SM00278"/>
    </source>
</evidence>
<keyword evidence="2" id="KW-0472">Membrane</keyword>
<dbReference type="Pfam" id="PF10531">
    <property type="entry name" value="SLBB"/>
    <property type="match status" value="1"/>
</dbReference>
<dbReference type="GO" id="GO:0015628">
    <property type="term" value="P:protein secretion by the type II secretion system"/>
    <property type="evidence" value="ECO:0007669"/>
    <property type="project" value="TreeGrafter"/>
</dbReference>
<keyword evidence="5" id="KW-1185">Reference proteome</keyword>
<dbReference type="Gene3D" id="3.10.560.10">
    <property type="entry name" value="Outer membrane lipoprotein wza domain like"/>
    <property type="match status" value="1"/>
</dbReference>
<keyword evidence="2" id="KW-1133">Transmembrane helix</keyword>
<dbReference type="RefSeq" id="WP_085475568.1">
    <property type="nucleotide sequence ID" value="NZ_FXBM01000001.1"/>
</dbReference>
<feature type="domain" description="Helix-hairpin-helix DNA-binding motif class 1" evidence="3">
    <location>
        <begin position="184"/>
        <end position="203"/>
    </location>
</feature>
<dbReference type="GO" id="GO:0006281">
    <property type="term" value="P:DNA repair"/>
    <property type="evidence" value="ECO:0007669"/>
    <property type="project" value="InterPro"/>
</dbReference>
<proteinExistence type="predicted"/>
<feature type="domain" description="Helix-hairpin-helix DNA-binding motif class 1" evidence="3">
    <location>
        <begin position="214"/>
        <end position="233"/>
    </location>
</feature>
<dbReference type="InterPro" id="IPR004509">
    <property type="entry name" value="Competence_ComEA_HhH"/>
</dbReference>
<dbReference type="Pfam" id="PF12836">
    <property type="entry name" value="HHH_3"/>
    <property type="match status" value="1"/>
</dbReference>
<dbReference type="InterPro" id="IPR019554">
    <property type="entry name" value="Soluble_ligand-bd"/>
</dbReference>
<feature type="compositionally biased region" description="Gly residues" evidence="1">
    <location>
        <begin position="74"/>
        <end position="91"/>
    </location>
</feature>
<dbReference type="AlphaFoldDB" id="A0A1X7NF40"/>
<keyword evidence="2" id="KW-0812">Transmembrane</keyword>
<feature type="transmembrane region" description="Helical" evidence="2">
    <location>
        <begin position="28"/>
        <end position="50"/>
    </location>
</feature>
<dbReference type="InterPro" id="IPR051675">
    <property type="entry name" value="Endo/Exo/Phosphatase_dom_1"/>
</dbReference>
<dbReference type="GO" id="GO:0015627">
    <property type="term" value="C:type II protein secretion system complex"/>
    <property type="evidence" value="ECO:0007669"/>
    <property type="project" value="TreeGrafter"/>
</dbReference>
<dbReference type="PANTHER" id="PTHR21180">
    <property type="entry name" value="ENDONUCLEASE/EXONUCLEASE/PHOSPHATASE FAMILY DOMAIN-CONTAINING PROTEIN 1"/>
    <property type="match status" value="1"/>
</dbReference>
<dbReference type="OrthoDB" id="9758724at2"/>
<dbReference type="Gene3D" id="1.10.150.280">
    <property type="entry name" value="AF1531-like domain"/>
    <property type="match status" value="1"/>
</dbReference>
<dbReference type="SMART" id="SM00278">
    <property type="entry name" value="HhH1"/>
    <property type="match status" value="2"/>
</dbReference>
<name>A0A1X7NF40_9MICO</name>
<dbReference type="InterPro" id="IPR003583">
    <property type="entry name" value="Hlx-hairpin-Hlx_DNA-bd_motif"/>
</dbReference>
<dbReference type="SUPFAM" id="SSF47781">
    <property type="entry name" value="RuvA domain 2-like"/>
    <property type="match status" value="1"/>
</dbReference>
<dbReference type="Proteomes" id="UP000193711">
    <property type="component" value="Unassembled WGS sequence"/>
</dbReference>
<evidence type="ECO:0000313" key="4">
    <source>
        <dbReference type="EMBL" id="SMH35600.1"/>
    </source>
</evidence>
<feature type="region of interest" description="Disordered" evidence="1">
    <location>
        <begin position="1"/>
        <end position="20"/>
    </location>
</feature>
<dbReference type="EMBL" id="FXBM01000001">
    <property type="protein sequence ID" value="SMH35600.1"/>
    <property type="molecule type" value="Genomic_DNA"/>
</dbReference>
<sequence>MQQQGGTGTEVPPALVRRSRRSRPRWRLPLGAAVVLVLAAAVVAVLLAGAQASGRTRVLAPAEEGSTAAPTVQGAGGESGDGDGEGAGGEGAEGEMLYVHVAGEVATPGLYLLDAGARVADALAAAGGFTDGAERAGVNLARRLVDGEQILVPAQGAAPAAGAVPGGAGAGAGSVVSLSTATAAQLEELPEIGPSTAAKIIAYREANGPFTSVDQLLEVPGIGEKTLEAFRDMVAP</sequence>
<accession>A0A1X7NF40</accession>
<dbReference type="InterPro" id="IPR010994">
    <property type="entry name" value="RuvA_2-like"/>
</dbReference>
<protein>
    <submittedName>
        <fullName evidence="4">Competence protein ComEA</fullName>
    </submittedName>
</protein>
<dbReference type="PANTHER" id="PTHR21180:SF32">
    <property type="entry name" value="ENDONUCLEASE_EXONUCLEASE_PHOSPHATASE FAMILY DOMAIN-CONTAINING PROTEIN 1"/>
    <property type="match status" value="1"/>
</dbReference>